<evidence type="ECO:0000313" key="2">
    <source>
        <dbReference type="Proteomes" id="UP000789920"/>
    </source>
</evidence>
<feature type="non-terminal residue" evidence="1">
    <location>
        <position position="1"/>
    </location>
</feature>
<keyword evidence="2" id="KW-1185">Reference proteome</keyword>
<reference evidence="1" key="1">
    <citation type="submission" date="2021-06" db="EMBL/GenBank/DDBJ databases">
        <authorList>
            <person name="Kallberg Y."/>
            <person name="Tangrot J."/>
            <person name="Rosling A."/>
        </authorList>
    </citation>
    <scope>NUCLEOTIDE SEQUENCE</scope>
    <source>
        <strain evidence="1">MA461A</strain>
    </source>
</reference>
<comment type="caution">
    <text evidence="1">The sequence shown here is derived from an EMBL/GenBank/DDBJ whole genome shotgun (WGS) entry which is preliminary data.</text>
</comment>
<protein>
    <submittedName>
        <fullName evidence="1">79_t:CDS:1</fullName>
    </submittedName>
</protein>
<dbReference type="EMBL" id="CAJVQC010129221">
    <property type="protein sequence ID" value="CAG8841144.1"/>
    <property type="molecule type" value="Genomic_DNA"/>
</dbReference>
<name>A0ACA9SK02_9GLOM</name>
<accession>A0ACA9SK02</accession>
<evidence type="ECO:0000313" key="1">
    <source>
        <dbReference type="EMBL" id="CAG8841144.1"/>
    </source>
</evidence>
<dbReference type="Proteomes" id="UP000789920">
    <property type="component" value="Unassembled WGS sequence"/>
</dbReference>
<sequence length="121" mass="14014">KLAAKTTASASTQTDLKDKQITNLIQQWEQVAQWAKEEGIDINKRWNLFTLKKKLEQKIADLQDQINHEPIKAKDQTITETNTKLQESNRNLELQVKENGENEKVLEKLIKEFQELGEQLG</sequence>
<proteinExistence type="predicted"/>
<organism evidence="1 2">
    <name type="scientific">Racocetra persica</name>
    <dbReference type="NCBI Taxonomy" id="160502"/>
    <lineage>
        <taxon>Eukaryota</taxon>
        <taxon>Fungi</taxon>
        <taxon>Fungi incertae sedis</taxon>
        <taxon>Mucoromycota</taxon>
        <taxon>Glomeromycotina</taxon>
        <taxon>Glomeromycetes</taxon>
        <taxon>Diversisporales</taxon>
        <taxon>Gigasporaceae</taxon>
        <taxon>Racocetra</taxon>
    </lineage>
</organism>
<gene>
    <name evidence="1" type="ORF">RPERSI_LOCUS31743</name>
</gene>